<evidence type="ECO:0000313" key="3">
    <source>
        <dbReference type="Proteomes" id="UP001152795"/>
    </source>
</evidence>
<feature type="non-terminal residue" evidence="2">
    <location>
        <position position="1"/>
    </location>
</feature>
<reference evidence="2" key="1">
    <citation type="submission" date="2020-04" db="EMBL/GenBank/DDBJ databases">
        <authorList>
            <person name="Alioto T."/>
            <person name="Alioto T."/>
            <person name="Gomez Garrido J."/>
        </authorList>
    </citation>
    <scope>NUCLEOTIDE SEQUENCE</scope>
    <source>
        <strain evidence="2">A484AB</strain>
    </source>
</reference>
<name>A0A7D9L8X1_PARCT</name>
<proteinExistence type="predicted"/>
<dbReference type="OrthoDB" id="5988480at2759"/>
<dbReference type="AlphaFoldDB" id="A0A7D9L8X1"/>
<dbReference type="Proteomes" id="UP001152795">
    <property type="component" value="Unassembled WGS sequence"/>
</dbReference>
<dbReference type="PANTHER" id="PTHR46791:SF5">
    <property type="entry name" value="CLR5 DOMAIN-CONTAINING PROTEIN-RELATED"/>
    <property type="match status" value="1"/>
</dbReference>
<evidence type="ECO:0000313" key="2">
    <source>
        <dbReference type="EMBL" id="CAB4028846.1"/>
    </source>
</evidence>
<feature type="domain" description="Integrase core" evidence="1">
    <location>
        <begin position="114"/>
        <end position="259"/>
    </location>
</feature>
<dbReference type="EMBL" id="CACRXK020015768">
    <property type="protein sequence ID" value="CAB4028846.1"/>
    <property type="molecule type" value="Genomic_DNA"/>
</dbReference>
<dbReference type="Pfam" id="PF24764">
    <property type="entry name" value="rva_4"/>
    <property type="match status" value="1"/>
</dbReference>
<protein>
    <recommendedName>
        <fullName evidence="1">Integrase core domain-containing protein</fullName>
    </recommendedName>
</protein>
<dbReference type="PANTHER" id="PTHR46791">
    <property type="entry name" value="EXPRESSED PROTEIN"/>
    <property type="match status" value="1"/>
</dbReference>
<organism evidence="2 3">
    <name type="scientific">Paramuricea clavata</name>
    <name type="common">Red gorgonian</name>
    <name type="synonym">Violescent sea-whip</name>
    <dbReference type="NCBI Taxonomy" id="317549"/>
    <lineage>
        <taxon>Eukaryota</taxon>
        <taxon>Metazoa</taxon>
        <taxon>Cnidaria</taxon>
        <taxon>Anthozoa</taxon>
        <taxon>Octocorallia</taxon>
        <taxon>Malacalcyonacea</taxon>
        <taxon>Plexauridae</taxon>
        <taxon>Paramuricea</taxon>
    </lineage>
</organism>
<accession>A0A7D9L8X1</accession>
<gene>
    <name evidence="2" type="ORF">PACLA_8A046628</name>
</gene>
<keyword evidence="3" id="KW-1185">Reference proteome</keyword>
<sequence length="282" mass="32511">MESENETFNLEDLPTFLIYVLDKVELVCREQTTDLSKLESHLIVVDKVVGLLRELSLPGVYAILKTNDLEHLKTLSDVFTDILSAMQQLVSTLSVTPATVAENVCVTDRRNPGSNNLAETVLTLFLEAIDNDSGLWPSRIRVDRGVENVLVCEAMVMAREGRDSFIPGPSTHNQRIERLRRDVYRCVCHMYYYVFYGMEMSGILNPEDSMHLFALHLVYLLRINHALDEYKEAFDPHAVRTENNWTPYQMWLNGMMHERNPLVHSQLHDNPDDVEYYGYDPQ</sequence>
<comment type="caution">
    <text evidence="2">The sequence shown here is derived from an EMBL/GenBank/DDBJ whole genome shotgun (WGS) entry which is preliminary data.</text>
</comment>
<dbReference type="InterPro" id="IPR058913">
    <property type="entry name" value="Integrase_dom_put"/>
</dbReference>
<evidence type="ECO:0000259" key="1">
    <source>
        <dbReference type="Pfam" id="PF24764"/>
    </source>
</evidence>